<dbReference type="SUPFAM" id="SSF103473">
    <property type="entry name" value="MFS general substrate transporter"/>
    <property type="match status" value="1"/>
</dbReference>
<keyword evidence="5 8" id="KW-1133">Transmembrane helix</keyword>
<dbReference type="Gene3D" id="1.20.1250.20">
    <property type="entry name" value="MFS general substrate transporter like domains"/>
    <property type="match status" value="2"/>
</dbReference>
<dbReference type="InterPro" id="IPR036259">
    <property type="entry name" value="MFS_trans_sf"/>
</dbReference>
<feature type="transmembrane region" description="Helical" evidence="8">
    <location>
        <begin position="125"/>
        <end position="143"/>
    </location>
</feature>
<evidence type="ECO:0000256" key="8">
    <source>
        <dbReference type="SAM" id="Phobius"/>
    </source>
</evidence>
<comment type="subcellular location">
    <subcellularLocation>
        <location evidence="1">Membrane</location>
        <topology evidence="1">Multi-pass membrane protein</topology>
    </subcellularLocation>
</comment>
<keyword evidence="4 8" id="KW-0812">Transmembrane</keyword>
<name>A0A1I9Q6Z0_PHARH</name>
<dbReference type="PROSITE" id="PS50850">
    <property type="entry name" value="MFS"/>
    <property type="match status" value="1"/>
</dbReference>
<dbReference type="GO" id="GO:0022857">
    <property type="term" value="F:transmembrane transporter activity"/>
    <property type="evidence" value="ECO:0007669"/>
    <property type="project" value="InterPro"/>
</dbReference>
<comment type="similarity">
    <text evidence="2">Belongs to the major facilitator superfamily.</text>
</comment>
<feature type="transmembrane region" description="Helical" evidence="8">
    <location>
        <begin position="443"/>
        <end position="461"/>
    </location>
</feature>
<feature type="transmembrane region" description="Helical" evidence="8">
    <location>
        <begin position="506"/>
        <end position="532"/>
    </location>
</feature>
<proteinExistence type="evidence at transcript level"/>
<dbReference type="EMBL" id="KX517842">
    <property type="protein sequence ID" value="AOR51666.1"/>
    <property type="molecule type" value="mRNA"/>
</dbReference>
<dbReference type="InterPro" id="IPR020846">
    <property type="entry name" value="MFS_dom"/>
</dbReference>
<sequence length="640" mass="68684">MSDTHTDYEANKRIVSEEAGQQYAAYTLEKHDVHDTEMQPGVAKVEAAQAVWTPLSKWALLISIGLASYVYSLDGVTTYLFLYQATSTVLDHSLSGTVTTAAAIIIAVGKPAFAKFADVFGRGETYIISVVAYIVGYAVIASASTINQVAGGDVIYSFGYTGLQILTQIILADITTLRWRAFASGLCTMPFVINAFVGSNIAAAINPNWRWGYGIFCIIIPVCVLPIIITLLWAQRKAKKAALLRVPTLATAALSPPEYIAASVPVHTTATGDDGVDAGLNVVPQIYQTGFKNFGATLKGLFIEMDIIGLILIAATLALVLLPLGLAPKALRGWKTPSMIVMIVLGVCLIPVTVIYEVKIAKKPVAPYRFFKNRNISAACAIGFLDFVSFYLSYTYLYSFVYVSQPTWSPVNLNYFAYTQSIALCVFGFLAGILMVFTRNLKWTLFGGLLIRLLGVGIMIHSRGGNGSAAELVMTQVLQGMGGGFAAICFQVAAQARVPHVDVATVTALVLLITEVGNSVGSAVATAVWTSQMPAALAKYVPGNNATLNAELYASITIIAAYPAADPIRIGAIHAYDYVMRNLCIGATVVAVFPPIIAFFFVDDVRLGDVQNVYDGRDLSGRLTGEIDESSPNHPNNIKN</sequence>
<feature type="transmembrane region" description="Helical" evidence="8">
    <location>
        <begin position="155"/>
        <end position="174"/>
    </location>
</feature>
<gene>
    <name evidence="10" type="primary">YDHT1</name>
</gene>
<evidence type="ECO:0000259" key="9">
    <source>
        <dbReference type="PROSITE" id="PS50850"/>
    </source>
</evidence>
<accession>A0A1I9Q6Z0</accession>
<evidence type="ECO:0000256" key="4">
    <source>
        <dbReference type="ARBA" id="ARBA00022692"/>
    </source>
</evidence>
<dbReference type="FunFam" id="1.20.1250.20:FF:000197">
    <property type="entry name" value="Siderophore iron transporter 1"/>
    <property type="match status" value="1"/>
</dbReference>
<feature type="transmembrane region" description="Helical" evidence="8">
    <location>
        <begin position="417"/>
        <end position="436"/>
    </location>
</feature>
<organism evidence="10">
    <name type="scientific">Phaffia rhodozyma</name>
    <name type="common">Yeast</name>
    <name type="synonym">Xanthophyllomyces dendrorhous</name>
    <dbReference type="NCBI Taxonomy" id="264483"/>
    <lineage>
        <taxon>Eukaryota</taxon>
        <taxon>Fungi</taxon>
        <taxon>Dikarya</taxon>
        <taxon>Basidiomycota</taxon>
        <taxon>Agaricomycotina</taxon>
        <taxon>Tremellomycetes</taxon>
        <taxon>Cystofilobasidiales</taxon>
        <taxon>Mrakiaceae</taxon>
        <taxon>Phaffia</taxon>
    </lineage>
</organism>
<dbReference type="GO" id="GO:0005886">
    <property type="term" value="C:plasma membrane"/>
    <property type="evidence" value="ECO:0007669"/>
    <property type="project" value="TreeGrafter"/>
</dbReference>
<feature type="transmembrane region" description="Helical" evidence="8">
    <location>
        <begin position="181"/>
        <end position="205"/>
    </location>
</feature>
<keyword evidence="3" id="KW-0813">Transport</keyword>
<feature type="transmembrane region" description="Helical" evidence="8">
    <location>
        <begin position="211"/>
        <end position="234"/>
    </location>
</feature>
<feature type="transmembrane region" description="Helical" evidence="8">
    <location>
        <begin position="338"/>
        <end position="356"/>
    </location>
</feature>
<feature type="transmembrane region" description="Helical" evidence="8">
    <location>
        <begin position="583"/>
        <end position="602"/>
    </location>
</feature>
<evidence type="ECO:0000313" key="10">
    <source>
        <dbReference type="EMBL" id="AOR51666.1"/>
    </source>
</evidence>
<keyword evidence="6" id="KW-0406">Ion transport</keyword>
<dbReference type="GO" id="GO:0006811">
    <property type="term" value="P:monoatomic ion transport"/>
    <property type="evidence" value="ECO:0007669"/>
    <property type="project" value="UniProtKB-KW"/>
</dbReference>
<evidence type="ECO:0000256" key="6">
    <source>
        <dbReference type="ARBA" id="ARBA00023065"/>
    </source>
</evidence>
<feature type="transmembrane region" description="Helical" evidence="8">
    <location>
        <begin position="307"/>
        <end position="326"/>
    </location>
</feature>
<feature type="transmembrane region" description="Helical" evidence="8">
    <location>
        <begin position="58"/>
        <end position="82"/>
    </location>
</feature>
<dbReference type="InterPro" id="IPR011701">
    <property type="entry name" value="MFS"/>
</dbReference>
<reference evidence="10" key="1">
    <citation type="journal article" date="2016" name="Microb. Cell Fact.">
        <title>Regulation of carotenogenesis in the red yeast Xanthophyllomyces dendrorhous: the role of the transcriptional co-repressor complex Cyc8-Tup1 involved in catabolic repression.</title>
        <authorList>
            <person name="Cordova P."/>
            <person name="Alcaino J."/>
            <person name="Bravo N."/>
            <person name="Barahona S."/>
            <person name="Sepulveda D."/>
            <person name="Fernandez-Lobato M."/>
            <person name="Baeza M."/>
            <person name="Cifuentes V."/>
        </authorList>
    </citation>
    <scope>NUCLEOTIDE SEQUENCE</scope>
    <source>
        <strain evidence="10">UCD 67-385</strain>
    </source>
</reference>
<feature type="transmembrane region" description="Helical" evidence="8">
    <location>
        <begin position="473"/>
        <end position="494"/>
    </location>
</feature>
<dbReference type="PANTHER" id="PTHR23501">
    <property type="entry name" value="MAJOR FACILITATOR SUPERFAMILY"/>
    <property type="match status" value="1"/>
</dbReference>
<protein>
    <submittedName>
        <fullName evidence="10">Drug H+ antiporter</fullName>
    </submittedName>
</protein>
<keyword evidence="7 8" id="KW-0472">Membrane</keyword>
<feature type="transmembrane region" description="Helical" evidence="8">
    <location>
        <begin position="376"/>
        <end position="397"/>
    </location>
</feature>
<dbReference type="Pfam" id="PF07690">
    <property type="entry name" value="MFS_1"/>
    <property type="match status" value="1"/>
</dbReference>
<evidence type="ECO:0000256" key="1">
    <source>
        <dbReference type="ARBA" id="ARBA00004141"/>
    </source>
</evidence>
<evidence type="ECO:0000256" key="2">
    <source>
        <dbReference type="ARBA" id="ARBA00008335"/>
    </source>
</evidence>
<evidence type="ECO:0000256" key="5">
    <source>
        <dbReference type="ARBA" id="ARBA00022989"/>
    </source>
</evidence>
<feature type="transmembrane region" description="Helical" evidence="8">
    <location>
        <begin position="552"/>
        <end position="571"/>
    </location>
</feature>
<evidence type="ECO:0000256" key="3">
    <source>
        <dbReference type="ARBA" id="ARBA00022448"/>
    </source>
</evidence>
<feature type="transmembrane region" description="Helical" evidence="8">
    <location>
        <begin position="94"/>
        <end position="113"/>
    </location>
</feature>
<dbReference type="PANTHER" id="PTHR23501:SF87">
    <property type="entry name" value="SIDEROPHORE IRON TRANSPORTER 2"/>
    <property type="match status" value="1"/>
</dbReference>
<evidence type="ECO:0000256" key="7">
    <source>
        <dbReference type="ARBA" id="ARBA00023136"/>
    </source>
</evidence>
<feature type="domain" description="Major facilitator superfamily (MFS) profile" evidence="9">
    <location>
        <begin position="60"/>
        <end position="606"/>
    </location>
</feature>
<dbReference type="AlphaFoldDB" id="A0A1I9Q6Z0"/>